<proteinExistence type="predicted"/>
<dbReference type="AlphaFoldDB" id="A0A1A7PL22"/>
<evidence type="ECO:0000313" key="3">
    <source>
        <dbReference type="Proteomes" id="UP000092626"/>
    </source>
</evidence>
<dbReference type="Proteomes" id="UP000092626">
    <property type="component" value="Unassembled WGS sequence"/>
</dbReference>
<comment type="caution">
    <text evidence="2">The sequence shown here is derived from an EMBL/GenBank/DDBJ whole genome shotgun (WGS) entry which is preliminary data.</text>
</comment>
<protein>
    <recommendedName>
        <fullName evidence="1">DUF4376 domain-containing protein</fullName>
    </recommendedName>
</protein>
<feature type="domain" description="DUF4376" evidence="1">
    <location>
        <begin position="18"/>
        <end position="74"/>
    </location>
</feature>
<feature type="non-terminal residue" evidence="2">
    <location>
        <position position="1"/>
    </location>
</feature>
<organism evidence="2 3">
    <name type="scientific">Gallibacterium genomosp. 3</name>
    <dbReference type="NCBI Taxonomy" id="505345"/>
    <lineage>
        <taxon>Bacteria</taxon>
        <taxon>Pseudomonadati</taxon>
        <taxon>Pseudomonadota</taxon>
        <taxon>Gammaproteobacteria</taxon>
        <taxon>Pasteurellales</taxon>
        <taxon>Pasteurellaceae</taxon>
        <taxon>Gallibacterium</taxon>
    </lineage>
</organism>
<dbReference type="EMBL" id="JTJR01000048">
    <property type="protein sequence ID" value="OBX02794.1"/>
    <property type="molecule type" value="Genomic_DNA"/>
</dbReference>
<dbReference type="Pfam" id="PF14301">
    <property type="entry name" value="DUF4376"/>
    <property type="match status" value="1"/>
</dbReference>
<dbReference type="STRING" id="505345.QV06_10745"/>
<reference evidence="2 3" key="1">
    <citation type="submission" date="2014-11" db="EMBL/GenBank/DDBJ databases">
        <title>Pan-genome of Gallibacterium spp.</title>
        <authorList>
            <person name="Kudirkiene E."/>
            <person name="Bojesen A.M."/>
        </authorList>
    </citation>
    <scope>NUCLEOTIDE SEQUENCE [LARGE SCALE GENOMIC DNA]</scope>
    <source>
        <strain evidence="2 3">59/S3/89</strain>
    </source>
</reference>
<name>A0A1A7PL22_9PAST</name>
<evidence type="ECO:0000259" key="1">
    <source>
        <dbReference type="Pfam" id="PF14301"/>
    </source>
</evidence>
<sequence>EEEKTKYLGLSQVINKIGSIEWKTFENDFVEMTPALLTEIFAEMVRAENADHVNAERHKVEMMKSDKPLEYDYTTGWERRYAD</sequence>
<evidence type="ECO:0000313" key="2">
    <source>
        <dbReference type="EMBL" id="OBX02794.1"/>
    </source>
</evidence>
<accession>A0A1A7PL22</accession>
<dbReference type="InterPro" id="IPR025484">
    <property type="entry name" value="DUF4376"/>
</dbReference>
<gene>
    <name evidence="2" type="ORF">QV06_10745</name>
</gene>